<evidence type="ECO:0000313" key="2">
    <source>
        <dbReference type="EMBL" id="KAK3607946.1"/>
    </source>
</evidence>
<protein>
    <submittedName>
        <fullName evidence="2">Uncharacterized protein</fullName>
    </submittedName>
</protein>
<feature type="transmembrane region" description="Helical" evidence="1">
    <location>
        <begin position="33"/>
        <end position="51"/>
    </location>
</feature>
<dbReference type="Proteomes" id="UP001195483">
    <property type="component" value="Unassembled WGS sequence"/>
</dbReference>
<feature type="transmembrane region" description="Helical" evidence="1">
    <location>
        <begin position="75"/>
        <end position="97"/>
    </location>
</feature>
<sequence length="106" mass="11878">MVFTHLKSTQIAQYSFFCLVNGKMYFHYSGHDSVASTALAMTFALLSTFLYSSKVYVRIMVCSDFGHHQLLTSEILPSTLLFCLLVLFVIGTLCIVCKDIFQDGTS</sequence>
<organism evidence="2 3">
    <name type="scientific">Potamilus streckersoni</name>
    <dbReference type="NCBI Taxonomy" id="2493646"/>
    <lineage>
        <taxon>Eukaryota</taxon>
        <taxon>Metazoa</taxon>
        <taxon>Spiralia</taxon>
        <taxon>Lophotrochozoa</taxon>
        <taxon>Mollusca</taxon>
        <taxon>Bivalvia</taxon>
        <taxon>Autobranchia</taxon>
        <taxon>Heteroconchia</taxon>
        <taxon>Palaeoheterodonta</taxon>
        <taxon>Unionida</taxon>
        <taxon>Unionoidea</taxon>
        <taxon>Unionidae</taxon>
        <taxon>Ambleminae</taxon>
        <taxon>Lampsilini</taxon>
        <taxon>Potamilus</taxon>
    </lineage>
</organism>
<keyword evidence="1" id="KW-1133">Transmembrane helix</keyword>
<dbReference type="EMBL" id="JAEAOA010000451">
    <property type="protein sequence ID" value="KAK3607946.1"/>
    <property type="molecule type" value="Genomic_DNA"/>
</dbReference>
<keyword evidence="1" id="KW-0812">Transmembrane</keyword>
<evidence type="ECO:0000313" key="3">
    <source>
        <dbReference type="Proteomes" id="UP001195483"/>
    </source>
</evidence>
<keyword evidence="1" id="KW-0472">Membrane</keyword>
<keyword evidence="3" id="KW-1185">Reference proteome</keyword>
<proteinExistence type="predicted"/>
<dbReference type="AlphaFoldDB" id="A0AAE0TD00"/>
<comment type="caution">
    <text evidence="2">The sequence shown here is derived from an EMBL/GenBank/DDBJ whole genome shotgun (WGS) entry which is preliminary data.</text>
</comment>
<evidence type="ECO:0000256" key="1">
    <source>
        <dbReference type="SAM" id="Phobius"/>
    </source>
</evidence>
<reference evidence="2" key="1">
    <citation type="journal article" date="2021" name="Genome Biol. Evol.">
        <title>A High-Quality Reference Genome for a Parasitic Bivalve with Doubly Uniparental Inheritance (Bivalvia: Unionida).</title>
        <authorList>
            <person name="Smith C.H."/>
        </authorList>
    </citation>
    <scope>NUCLEOTIDE SEQUENCE</scope>
    <source>
        <strain evidence="2">CHS0354</strain>
    </source>
</reference>
<accession>A0AAE0TD00</accession>
<name>A0AAE0TD00_9BIVA</name>
<gene>
    <name evidence="2" type="ORF">CHS0354_006541</name>
</gene>
<reference evidence="2" key="2">
    <citation type="journal article" date="2021" name="Genome Biol. Evol.">
        <title>Developing a high-quality reference genome for a parasitic bivalve with doubly uniparental inheritance (Bivalvia: Unionida).</title>
        <authorList>
            <person name="Smith C.H."/>
        </authorList>
    </citation>
    <scope>NUCLEOTIDE SEQUENCE</scope>
    <source>
        <strain evidence="2">CHS0354</strain>
        <tissue evidence="2">Mantle</tissue>
    </source>
</reference>
<reference evidence="2" key="3">
    <citation type="submission" date="2023-05" db="EMBL/GenBank/DDBJ databases">
        <authorList>
            <person name="Smith C.H."/>
        </authorList>
    </citation>
    <scope>NUCLEOTIDE SEQUENCE</scope>
    <source>
        <strain evidence="2">CHS0354</strain>
        <tissue evidence="2">Mantle</tissue>
    </source>
</reference>